<evidence type="ECO:0000256" key="1">
    <source>
        <dbReference type="SAM" id="SignalP"/>
    </source>
</evidence>
<protein>
    <submittedName>
        <fullName evidence="2">Uncharacterized protein</fullName>
    </submittedName>
</protein>
<evidence type="ECO:0000313" key="4">
    <source>
        <dbReference type="Proteomes" id="UP001215598"/>
    </source>
</evidence>
<organism evidence="2 4">
    <name type="scientific">Mycena metata</name>
    <dbReference type="NCBI Taxonomy" id="1033252"/>
    <lineage>
        <taxon>Eukaryota</taxon>
        <taxon>Fungi</taxon>
        <taxon>Dikarya</taxon>
        <taxon>Basidiomycota</taxon>
        <taxon>Agaricomycotina</taxon>
        <taxon>Agaricomycetes</taxon>
        <taxon>Agaricomycetidae</taxon>
        <taxon>Agaricales</taxon>
        <taxon>Marasmiineae</taxon>
        <taxon>Mycenaceae</taxon>
        <taxon>Mycena</taxon>
    </lineage>
</organism>
<evidence type="ECO:0000313" key="2">
    <source>
        <dbReference type="EMBL" id="KAJ7711390.1"/>
    </source>
</evidence>
<dbReference type="AlphaFoldDB" id="A0AAD7MCZ7"/>
<keyword evidence="1" id="KW-0732">Signal</keyword>
<evidence type="ECO:0000313" key="3">
    <source>
        <dbReference type="EMBL" id="KAJ7763307.1"/>
    </source>
</evidence>
<keyword evidence="4" id="KW-1185">Reference proteome</keyword>
<dbReference type="EMBL" id="JARKIB010000030">
    <property type="protein sequence ID" value="KAJ7763307.1"/>
    <property type="molecule type" value="Genomic_DNA"/>
</dbReference>
<accession>A0AAD7MCZ7</accession>
<dbReference type="EMBL" id="JARKIB010000397">
    <property type="protein sequence ID" value="KAJ7711390.1"/>
    <property type="molecule type" value="Genomic_DNA"/>
</dbReference>
<proteinExistence type="predicted"/>
<name>A0AAD7MCZ7_9AGAR</name>
<dbReference type="Proteomes" id="UP001215598">
    <property type="component" value="Unassembled WGS sequence"/>
</dbReference>
<gene>
    <name evidence="3" type="ORF">B0H16DRAFT_1414070</name>
    <name evidence="2" type="ORF">B0H16DRAFT_1437805</name>
</gene>
<comment type="caution">
    <text evidence="2">The sequence shown here is derived from an EMBL/GenBank/DDBJ whole genome shotgun (WGS) entry which is preliminary data.</text>
</comment>
<feature type="chain" id="PRO_5042442001" evidence="1">
    <location>
        <begin position="20"/>
        <end position="120"/>
    </location>
</feature>
<feature type="signal peptide" evidence="1">
    <location>
        <begin position="1"/>
        <end position="19"/>
    </location>
</feature>
<reference evidence="2" key="1">
    <citation type="submission" date="2023-03" db="EMBL/GenBank/DDBJ databases">
        <title>Massive genome expansion in bonnet fungi (Mycena s.s.) driven by repeated elements and novel gene families across ecological guilds.</title>
        <authorList>
            <consortium name="Lawrence Berkeley National Laboratory"/>
            <person name="Harder C.B."/>
            <person name="Miyauchi S."/>
            <person name="Viragh M."/>
            <person name="Kuo A."/>
            <person name="Thoen E."/>
            <person name="Andreopoulos B."/>
            <person name="Lu D."/>
            <person name="Skrede I."/>
            <person name="Drula E."/>
            <person name="Henrissat B."/>
            <person name="Morin E."/>
            <person name="Kohler A."/>
            <person name="Barry K."/>
            <person name="LaButti K."/>
            <person name="Morin E."/>
            <person name="Salamov A."/>
            <person name="Lipzen A."/>
            <person name="Mereny Z."/>
            <person name="Hegedus B."/>
            <person name="Baldrian P."/>
            <person name="Stursova M."/>
            <person name="Weitz H."/>
            <person name="Taylor A."/>
            <person name="Grigoriev I.V."/>
            <person name="Nagy L.G."/>
            <person name="Martin F."/>
            <person name="Kauserud H."/>
        </authorList>
    </citation>
    <scope>NUCLEOTIDE SEQUENCE</scope>
    <source>
        <strain evidence="2">CBHHK182m</strain>
    </source>
</reference>
<sequence length="120" mass="12234">MQSLTLHSIVIAALTLVSSGTIVPANEARVAPANLTVRDTDITYCSGISGTRGCVSPCTTYDGPPTCLETPGTSCAQASSNVLFCSGSGCTGTCNPYSSCIKLSNGYCFAPLTKSILISV</sequence>